<gene>
    <name evidence="1" type="ORF">ALMOND_2B013614</name>
</gene>
<accession>A0A5E4FP18</accession>
<dbReference type="Gramene" id="VVA29212">
    <property type="protein sequence ID" value="VVA29212"/>
    <property type="gene ID" value="Prudul26B013614"/>
</dbReference>
<proteinExistence type="predicted"/>
<dbReference type="AlphaFoldDB" id="A0A5E4FP18"/>
<dbReference type="GO" id="GO:0016301">
    <property type="term" value="F:kinase activity"/>
    <property type="evidence" value="ECO:0007669"/>
    <property type="project" value="UniProtKB-KW"/>
</dbReference>
<feature type="non-terminal residue" evidence="1">
    <location>
        <position position="55"/>
    </location>
</feature>
<protein>
    <submittedName>
        <fullName evidence="1">PREDICTED: wall-associated receptor kinase</fullName>
    </submittedName>
</protein>
<evidence type="ECO:0000313" key="1">
    <source>
        <dbReference type="EMBL" id="VVA29212.1"/>
    </source>
</evidence>
<sequence length="55" mass="6313">MDSVPLVLEWSLLDYTNFEIYGTNNWTDDKSTNCSSHCFCSKGFQGNPIFLMDVK</sequence>
<keyword evidence="1" id="KW-0418">Kinase</keyword>
<name>A0A5E4FP18_PRUDU</name>
<keyword evidence="1" id="KW-0808">Transferase</keyword>
<keyword evidence="1" id="KW-0675">Receptor</keyword>
<dbReference type="EMBL" id="CABIKO010000159">
    <property type="protein sequence ID" value="VVA29212.1"/>
    <property type="molecule type" value="Genomic_DNA"/>
</dbReference>
<reference evidence="2" key="1">
    <citation type="journal article" date="2020" name="Plant J.">
        <title>Transposons played a major role in the diversification between the closely related almond and peach genomes: results from the almond genome sequence.</title>
        <authorList>
            <person name="Alioto T."/>
            <person name="Alexiou K.G."/>
            <person name="Bardil A."/>
            <person name="Barteri F."/>
            <person name="Castanera R."/>
            <person name="Cruz F."/>
            <person name="Dhingra A."/>
            <person name="Duval H."/>
            <person name="Fernandez I Marti A."/>
            <person name="Frias L."/>
            <person name="Galan B."/>
            <person name="Garcia J.L."/>
            <person name="Howad W."/>
            <person name="Gomez-Garrido J."/>
            <person name="Gut M."/>
            <person name="Julca I."/>
            <person name="Morata J."/>
            <person name="Puigdomenech P."/>
            <person name="Ribeca P."/>
            <person name="Rubio Cabetas M.J."/>
            <person name="Vlasova A."/>
            <person name="Wirthensohn M."/>
            <person name="Garcia-Mas J."/>
            <person name="Gabaldon T."/>
            <person name="Casacuberta J.M."/>
            <person name="Arus P."/>
        </authorList>
    </citation>
    <scope>NUCLEOTIDE SEQUENCE [LARGE SCALE GENOMIC DNA]</scope>
    <source>
        <strain evidence="2">cv. Texas</strain>
    </source>
</reference>
<organism evidence="1 2">
    <name type="scientific">Prunus dulcis</name>
    <name type="common">Almond</name>
    <name type="synonym">Amygdalus dulcis</name>
    <dbReference type="NCBI Taxonomy" id="3755"/>
    <lineage>
        <taxon>Eukaryota</taxon>
        <taxon>Viridiplantae</taxon>
        <taxon>Streptophyta</taxon>
        <taxon>Embryophyta</taxon>
        <taxon>Tracheophyta</taxon>
        <taxon>Spermatophyta</taxon>
        <taxon>Magnoliopsida</taxon>
        <taxon>eudicotyledons</taxon>
        <taxon>Gunneridae</taxon>
        <taxon>Pentapetalae</taxon>
        <taxon>rosids</taxon>
        <taxon>fabids</taxon>
        <taxon>Rosales</taxon>
        <taxon>Rosaceae</taxon>
        <taxon>Amygdaloideae</taxon>
        <taxon>Amygdaleae</taxon>
        <taxon>Prunus</taxon>
    </lineage>
</organism>
<dbReference type="InParanoid" id="A0A5E4FP18"/>
<evidence type="ECO:0000313" key="2">
    <source>
        <dbReference type="Proteomes" id="UP000327085"/>
    </source>
</evidence>
<dbReference type="Proteomes" id="UP000327085">
    <property type="component" value="Chromosome 3"/>
</dbReference>